<feature type="compositionally biased region" description="Basic and acidic residues" evidence="22">
    <location>
        <begin position="927"/>
        <end position="946"/>
    </location>
</feature>
<dbReference type="PANTHER" id="PTHR45628">
    <property type="entry name" value="VOLTAGE-DEPENDENT CALCIUM CHANNEL TYPE A SUBUNIT ALPHA-1"/>
    <property type="match status" value="1"/>
</dbReference>
<keyword evidence="15" id="KW-1015">Disulfide bond</keyword>
<feature type="transmembrane region" description="Helical" evidence="23">
    <location>
        <begin position="1125"/>
        <end position="1144"/>
    </location>
</feature>
<dbReference type="FunFam" id="1.10.287.70:FF:000025">
    <property type="entry name" value="Voltage-dependent R-type calcium channel subunit alpha"/>
    <property type="match status" value="1"/>
</dbReference>
<reference evidence="25" key="1">
    <citation type="submission" date="2025-08" db="UniProtKB">
        <authorList>
            <consortium name="Ensembl"/>
        </authorList>
    </citation>
    <scope>IDENTIFICATION</scope>
</reference>
<feature type="compositionally biased region" description="Polar residues" evidence="22">
    <location>
        <begin position="2000"/>
        <end position="2015"/>
    </location>
</feature>
<feature type="transmembrane region" description="Helical" evidence="23">
    <location>
        <begin position="1409"/>
        <end position="1432"/>
    </location>
</feature>
<evidence type="ECO:0000256" key="21">
    <source>
        <dbReference type="RuleBase" id="RU003808"/>
    </source>
</evidence>
<dbReference type="InterPro" id="IPR050599">
    <property type="entry name" value="VDCC_alpha-1_subunit"/>
</dbReference>
<dbReference type="PRINTS" id="PR00167">
    <property type="entry name" value="CACHANNEL"/>
</dbReference>
<reference evidence="25" key="2">
    <citation type="submission" date="2025-09" db="UniProtKB">
        <authorList>
            <consortium name="Ensembl"/>
        </authorList>
    </citation>
    <scope>IDENTIFICATION</scope>
</reference>
<keyword evidence="3" id="KW-0813">Transport</keyword>
<accession>A0A8C7LHC6</accession>
<keyword evidence="26" id="KW-1185">Reference proteome</keyword>
<feature type="region of interest" description="Disordered" evidence="22">
    <location>
        <begin position="1989"/>
        <end position="2123"/>
    </location>
</feature>
<feature type="transmembrane region" description="Helical" evidence="23">
    <location>
        <begin position="208"/>
        <end position="227"/>
    </location>
</feature>
<keyword evidence="4" id="KW-0597">Phosphoprotein</keyword>
<evidence type="ECO:0000313" key="26">
    <source>
        <dbReference type="Proteomes" id="UP000694557"/>
    </source>
</evidence>
<dbReference type="Pfam" id="PF16905">
    <property type="entry name" value="GPHH"/>
    <property type="match status" value="1"/>
</dbReference>
<feature type="compositionally biased region" description="Gly residues" evidence="22">
    <location>
        <begin position="16"/>
        <end position="31"/>
    </location>
</feature>
<dbReference type="InterPro" id="IPR002077">
    <property type="entry name" value="VDCCAlpha1"/>
</dbReference>
<feature type="binding site" evidence="19">
    <location>
        <position position="298"/>
    </location>
    <ligand>
        <name>Ca(2+)</name>
        <dbReference type="ChEBI" id="CHEBI:29108"/>
    </ligand>
</feature>
<dbReference type="FunFam" id="1.10.238.10:FF:000063">
    <property type="entry name" value="Voltage-dependent N-type calcium channel subunit alpha"/>
    <property type="match status" value="1"/>
</dbReference>
<gene>
    <name evidence="25" type="primary">LOC109873574</name>
</gene>
<feature type="transmembrane region" description="Helical" evidence="23">
    <location>
        <begin position="1491"/>
        <end position="1520"/>
    </location>
</feature>
<evidence type="ECO:0000256" key="7">
    <source>
        <dbReference type="ARBA" id="ARBA00022692"/>
    </source>
</evidence>
<feature type="compositionally biased region" description="Basic and acidic residues" evidence="22">
    <location>
        <begin position="976"/>
        <end position="985"/>
    </location>
</feature>
<evidence type="ECO:0000256" key="11">
    <source>
        <dbReference type="ARBA" id="ARBA00022882"/>
    </source>
</evidence>
<name>A0A8C7LHC6_ONCKI</name>
<evidence type="ECO:0000256" key="15">
    <source>
        <dbReference type="ARBA" id="ARBA00023157"/>
    </source>
</evidence>
<dbReference type="GeneTree" id="ENSGT00940000155275"/>
<dbReference type="SUPFAM" id="SSF81324">
    <property type="entry name" value="Voltage-gated potassium channels"/>
    <property type="match status" value="4"/>
</dbReference>
<dbReference type="FunFam" id="1.20.120.350:FF:000011">
    <property type="entry name" value="Voltage-dependent N-type calcium channel subunit alpha"/>
    <property type="match status" value="1"/>
</dbReference>
<keyword evidence="13" id="KW-0406">Ion transport</keyword>
<keyword evidence="7 23" id="KW-0812">Transmembrane</keyword>
<feature type="transmembrane region" description="Helical" evidence="23">
    <location>
        <begin position="153"/>
        <end position="171"/>
    </location>
</feature>
<feature type="transmembrane region" description="Helical" evidence="23">
    <location>
        <begin position="121"/>
        <end position="141"/>
    </location>
</feature>
<dbReference type="FunFam" id="1.20.120.350:FF:000013">
    <property type="entry name" value="Voltage-dependent N-type calcium channel subunit alpha"/>
    <property type="match status" value="1"/>
</dbReference>
<feature type="domain" description="Voltage-dependent calcium channel alpha-1 subunit IQ" evidence="24">
    <location>
        <begin position="1703"/>
        <end position="1737"/>
    </location>
</feature>
<evidence type="ECO:0000256" key="23">
    <source>
        <dbReference type="SAM" id="Phobius"/>
    </source>
</evidence>
<dbReference type="PRINTS" id="PR01631">
    <property type="entry name" value="NVDCCALPHA1"/>
</dbReference>
<dbReference type="InterPro" id="IPR014873">
    <property type="entry name" value="VDCC_a1su_IQ"/>
</dbReference>
<feature type="transmembrane region" description="Helical" evidence="23">
    <location>
        <begin position="1055"/>
        <end position="1073"/>
    </location>
</feature>
<evidence type="ECO:0000256" key="17">
    <source>
        <dbReference type="ARBA" id="ARBA00023303"/>
    </source>
</evidence>
<dbReference type="GO" id="GO:0043025">
    <property type="term" value="C:neuronal cell body"/>
    <property type="evidence" value="ECO:0007669"/>
    <property type="project" value="TreeGrafter"/>
</dbReference>
<evidence type="ECO:0000256" key="8">
    <source>
        <dbReference type="ARBA" id="ARBA00022723"/>
    </source>
</evidence>
<feature type="compositionally biased region" description="Basic and acidic residues" evidence="22">
    <location>
        <begin position="1857"/>
        <end position="1867"/>
    </location>
</feature>
<proteinExistence type="inferred from homology"/>
<feature type="transmembrane region" description="Helical" evidence="23">
    <location>
        <begin position="1186"/>
        <end position="1208"/>
    </location>
</feature>
<feature type="binding site" evidence="19">
    <location>
        <position position="644"/>
    </location>
    <ligand>
        <name>Ca(2+)</name>
        <dbReference type="ChEBI" id="CHEBI:29108"/>
    </ligand>
</feature>
<dbReference type="GO" id="GO:0046872">
    <property type="term" value="F:metal ion binding"/>
    <property type="evidence" value="ECO:0007669"/>
    <property type="project" value="UniProtKB-KW"/>
</dbReference>
<dbReference type="GO" id="GO:0005891">
    <property type="term" value="C:voltage-gated calcium channel complex"/>
    <property type="evidence" value="ECO:0007669"/>
    <property type="project" value="InterPro"/>
</dbReference>
<keyword evidence="5 21" id="KW-0109">Calcium transport</keyword>
<keyword evidence="14 23" id="KW-0472">Membrane</keyword>
<feature type="compositionally biased region" description="Low complexity" evidence="22">
    <location>
        <begin position="1824"/>
        <end position="1839"/>
    </location>
</feature>
<feature type="region of interest" description="Disordered" evidence="22">
    <location>
        <begin position="783"/>
        <end position="996"/>
    </location>
</feature>
<evidence type="ECO:0000256" key="18">
    <source>
        <dbReference type="ARBA" id="ARBA00049617"/>
    </source>
</evidence>
<organism evidence="25 26">
    <name type="scientific">Oncorhynchus kisutch</name>
    <name type="common">Coho salmon</name>
    <name type="synonym">Salmo kisutch</name>
    <dbReference type="NCBI Taxonomy" id="8019"/>
    <lineage>
        <taxon>Eukaryota</taxon>
        <taxon>Metazoa</taxon>
        <taxon>Chordata</taxon>
        <taxon>Craniata</taxon>
        <taxon>Vertebrata</taxon>
        <taxon>Euteleostomi</taxon>
        <taxon>Actinopterygii</taxon>
        <taxon>Neopterygii</taxon>
        <taxon>Teleostei</taxon>
        <taxon>Protacanthopterygii</taxon>
        <taxon>Salmoniformes</taxon>
        <taxon>Salmonidae</taxon>
        <taxon>Salmoninae</taxon>
        <taxon>Oncorhynchus</taxon>
    </lineage>
</organism>
<feature type="transmembrane region" description="Helical" evidence="23">
    <location>
        <begin position="590"/>
        <end position="612"/>
    </location>
</feature>
<evidence type="ECO:0000256" key="2">
    <source>
        <dbReference type="ARBA" id="ARBA00005685"/>
    </source>
</evidence>
<feature type="compositionally biased region" description="Basic and acidic residues" evidence="22">
    <location>
        <begin position="785"/>
        <end position="817"/>
    </location>
</feature>
<dbReference type="InterPro" id="IPR027359">
    <property type="entry name" value="Volt_channel_dom_sf"/>
</dbReference>
<keyword evidence="8 19" id="KW-0479">Metal-binding</keyword>
<keyword evidence="12 23" id="KW-1133">Transmembrane helix</keyword>
<evidence type="ECO:0000256" key="16">
    <source>
        <dbReference type="ARBA" id="ARBA00023180"/>
    </source>
</evidence>
<dbReference type="Ensembl" id="ENSOKIT00005124646.1">
    <property type="protein sequence ID" value="ENSOKIP00005116568.1"/>
    <property type="gene ID" value="ENSOKIG00005047629.1"/>
</dbReference>
<feature type="compositionally biased region" description="Polar residues" evidence="22">
    <location>
        <begin position="1803"/>
        <end position="1812"/>
    </location>
</feature>
<feature type="region of interest" description="Disordered" evidence="22">
    <location>
        <begin position="16"/>
        <end position="40"/>
    </location>
</feature>
<feature type="compositionally biased region" description="Basic residues" evidence="22">
    <location>
        <begin position="1843"/>
        <end position="1856"/>
    </location>
</feature>
<feature type="transmembrane region" description="Helical" evidence="23">
    <location>
        <begin position="1379"/>
        <end position="1397"/>
    </location>
</feature>
<feature type="compositionally biased region" description="Basic and acidic residues" evidence="22">
    <location>
        <begin position="1889"/>
        <end position="1899"/>
    </location>
</feature>
<dbReference type="FunFam" id="1.20.120.350:FF:000015">
    <property type="entry name" value="Voltage-dependent N-type calcium channel subunit alpha"/>
    <property type="match status" value="1"/>
</dbReference>
<dbReference type="Gene3D" id="6.10.250.2180">
    <property type="match status" value="1"/>
</dbReference>
<dbReference type="GO" id="GO:0007268">
    <property type="term" value="P:chemical synaptic transmission"/>
    <property type="evidence" value="ECO:0007669"/>
    <property type="project" value="TreeGrafter"/>
</dbReference>
<keyword evidence="17" id="KW-0407">Ion channel</keyword>
<evidence type="ECO:0000256" key="10">
    <source>
        <dbReference type="ARBA" id="ARBA00022837"/>
    </source>
</evidence>
<feature type="compositionally biased region" description="Basic and acidic residues" evidence="22">
    <location>
        <begin position="857"/>
        <end position="882"/>
    </location>
</feature>
<dbReference type="Gene3D" id="1.20.120.350">
    <property type="entry name" value="Voltage-gated potassium channels. Chain C"/>
    <property type="match status" value="4"/>
</dbReference>
<keyword evidence="9" id="KW-0677">Repeat</keyword>
<dbReference type="GO" id="GO:0098703">
    <property type="term" value="P:calcium ion import across plasma membrane"/>
    <property type="evidence" value="ECO:0007669"/>
    <property type="project" value="TreeGrafter"/>
</dbReference>
<dbReference type="Proteomes" id="UP000694557">
    <property type="component" value="Unassembled WGS sequence"/>
</dbReference>
<feature type="transmembrane region" description="Helical" evidence="23">
    <location>
        <begin position="1444"/>
        <end position="1470"/>
    </location>
</feature>
<feature type="compositionally biased region" description="Polar residues" evidence="22">
    <location>
        <begin position="2065"/>
        <end position="2079"/>
    </location>
</feature>
<feature type="transmembrane region" description="Helical" evidence="23">
    <location>
        <begin position="1580"/>
        <end position="1603"/>
    </location>
</feature>
<feature type="transmembrane region" description="Helical" evidence="23">
    <location>
        <begin position="668"/>
        <end position="690"/>
    </location>
</feature>
<evidence type="ECO:0000256" key="19">
    <source>
        <dbReference type="PIRSR" id="PIRSR602077-1"/>
    </source>
</evidence>
<dbReference type="InterPro" id="IPR031649">
    <property type="entry name" value="GPHH_dom"/>
</dbReference>
<evidence type="ECO:0000256" key="13">
    <source>
        <dbReference type="ARBA" id="ARBA00023065"/>
    </source>
</evidence>
<dbReference type="Gene3D" id="6.10.250.2500">
    <property type="match status" value="1"/>
</dbReference>
<evidence type="ECO:0000256" key="12">
    <source>
        <dbReference type="ARBA" id="ARBA00022989"/>
    </source>
</evidence>
<evidence type="ECO:0000256" key="22">
    <source>
        <dbReference type="SAM" id="MobiDB-lite"/>
    </source>
</evidence>
<dbReference type="Pfam" id="PF00520">
    <property type="entry name" value="Ion_trans"/>
    <property type="match status" value="4"/>
</dbReference>
<evidence type="ECO:0000256" key="3">
    <source>
        <dbReference type="ARBA" id="ARBA00022448"/>
    </source>
</evidence>
<keyword evidence="16 20" id="KW-0325">Glycoprotein</keyword>
<evidence type="ECO:0000256" key="14">
    <source>
        <dbReference type="ARBA" id="ARBA00023136"/>
    </source>
</evidence>
<feature type="compositionally biased region" description="Polar residues" evidence="22">
    <location>
        <begin position="1930"/>
        <end position="1939"/>
    </location>
</feature>
<evidence type="ECO:0000256" key="4">
    <source>
        <dbReference type="ARBA" id="ARBA00022553"/>
    </source>
</evidence>
<evidence type="ECO:0000259" key="24">
    <source>
        <dbReference type="SMART" id="SM01062"/>
    </source>
</evidence>
<dbReference type="InterPro" id="IPR005447">
    <property type="entry name" value="VDCC_N_a1su"/>
</dbReference>
<feature type="transmembrane region" description="Helical" evidence="23">
    <location>
        <begin position="1298"/>
        <end position="1323"/>
    </location>
</feature>
<feature type="transmembrane region" description="Helical" evidence="23">
    <location>
        <begin position="471"/>
        <end position="490"/>
    </location>
</feature>
<keyword evidence="11 21" id="KW-0851">Voltage-gated channel</keyword>
<keyword evidence="6 21" id="KW-0107">Calcium channel</keyword>
<evidence type="ECO:0000313" key="25">
    <source>
        <dbReference type="Ensembl" id="ENSOKIP00005116568.1"/>
    </source>
</evidence>
<evidence type="ECO:0000256" key="20">
    <source>
        <dbReference type="PIRSR" id="PIRSR602077-3"/>
    </source>
</evidence>
<feature type="transmembrane region" description="Helical" evidence="23">
    <location>
        <begin position="284"/>
        <end position="305"/>
    </location>
</feature>
<feature type="region of interest" description="Disordered" evidence="22">
    <location>
        <begin position="1803"/>
        <end position="1943"/>
    </location>
</feature>
<comment type="function">
    <text evidence="18">Voltage-sensitive calcium channels (VSCC) mediate the entry of calcium ions into excitable cells and are also involved in a variety of calcium-dependent processes, including muscle contraction, hormone or neurotransmitter release, gene expression, cell motility, cell division and cell death. This alpha-1B subunit gives rise to N-type calcium currents. N-type calcium channels belong to the 'high-voltage activated' (HVA) group. They are involved in pain signaling. Calcium channels containing alpha-1B subunit may play a role in directed migration of immature neurons. Mediates Ca(2+) release probability at hippocampal neuronal soma and synaptic terminals.</text>
</comment>
<feature type="transmembrane region" description="Helical" evidence="23">
    <location>
        <begin position="83"/>
        <end position="101"/>
    </location>
</feature>
<feature type="transmembrane region" description="Helical" evidence="23">
    <location>
        <begin position="317"/>
        <end position="339"/>
    </location>
</feature>
<dbReference type="PANTHER" id="PTHR45628:SF6">
    <property type="entry name" value="VOLTAGE-DEPENDENT N-TYPE CALCIUM CHANNEL SUBUNIT ALPHA-1B"/>
    <property type="match status" value="1"/>
</dbReference>
<evidence type="ECO:0000256" key="5">
    <source>
        <dbReference type="ARBA" id="ARBA00022568"/>
    </source>
</evidence>
<dbReference type="Gene3D" id="1.10.238.10">
    <property type="entry name" value="EF-hand"/>
    <property type="match status" value="1"/>
</dbReference>
<dbReference type="GO" id="GO:0008331">
    <property type="term" value="F:high voltage-gated calcium channel activity"/>
    <property type="evidence" value="ECO:0007669"/>
    <property type="project" value="TreeGrafter"/>
</dbReference>
<dbReference type="Pfam" id="PF08763">
    <property type="entry name" value="Ca_chan_IQ"/>
    <property type="match status" value="1"/>
</dbReference>
<feature type="binding site" evidence="19">
    <location>
        <position position="1269"/>
    </location>
    <ligand>
        <name>Ca(2+)</name>
        <dbReference type="ChEBI" id="CHEBI:29108"/>
    </ligand>
</feature>
<protein>
    <recommendedName>
        <fullName evidence="21">Voltage-dependent N-type calcium channel subunit alpha</fullName>
    </recommendedName>
</protein>
<dbReference type="SMART" id="SM01062">
    <property type="entry name" value="Ca_chan_IQ"/>
    <property type="match status" value="1"/>
</dbReference>
<feature type="transmembrane region" description="Helical" evidence="23">
    <location>
        <begin position="1093"/>
        <end position="1113"/>
    </location>
</feature>
<feature type="transmembrane region" description="Helical" evidence="23">
    <location>
        <begin position="525"/>
        <end position="544"/>
    </location>
</feature>
<evidence type="ECO:0000256" key="1">
    <source>
        <dbReference type="ARBA" id="ARBA00004141"/>
    </source>
</evidence>
<comment type="similarity">
    <text evidence="2">Belongs to the calcium channel alpha-1 subunit (TC 1.A.1.11) family. CACNA1B subfamily.</text>
</comment>
<evidence type="ECO:0000256" key="6">
    <source>
        <dbReference type="ARBA" id="ARBA00022673"/>
    </source>
</evidence>
<dbReference type="GO" id="GO:0045202">
    <property type="term" value="C:synapse"/>
    <property type="evidence" value="ECO:0007669"/>
    <property type="project" value="GOC"/>
</dbReference>
<dbReference type="Gene3D" id="1.10.287.70">
    <property type="match status" value="4"/>
</dbReference>
<evidence type="ECO:0000256" key="9">
    <source>
        <dbReference type="ARBA" id="ARBA00022737"/>
    </source>
</evidence>
<feature type="glycosylation site" description="N-linked (GlcNAc...) asparagine" evidence="20">
    <location>
        <position position="263"/>
    </location>
</feature>
<dbReference type="InterPro" id="IPR005821">
    <property type="entry name" value="Ion_trans_dom"/>
</dbReference>
<sequence length="2123" mass="239488">MARFAEDLPTRYGAGGGCRGAPGAGRGGARPGGPPGGQRMYKQSMAQRARTMAIYNPNPVKQNCFTVNRSLFIFREDNLIRKYYLILATIIANCIVLALEQHLPASDKTPMSERLDDTEPYFIGIFCFEGGIKIIALGFAFHKGSYLRNGWNVMDFVVVLTGILATVGSDFDLRTLRAVRVLRPLKLVSGIPSLQVVLKSIMKAMVPLLQIGMLLFFAILMFAIIGVEFYMGKFHSTCFTVDTGERAAAFPCGTEAPSRMCPNGTECTEYWIGPNYGITNFDNILFAVLTVFQCITMEGWVDILYNANDASGNTWNWLYFIPLIIIGSFFMLNLVLGVLSGEFAKERERVEKRQDFLKLRRQQQIERELTGYLEWICKAEEVLLAEEDENAEEKSPLDVLKRGKVKKSKNELIGAEEGDDHFTDMSSVVPPGSPFGRASVKSMKLDSSSYFRRKERRMRFFIRRMVKAQSFYWTVLCLVGLNTLCVAIVHYDQPDIHTLTLTFTIEWMIYRLKMYGLGARNYFHSSFNCFDFGVIIGSILEVVWSMIKPGASYGISVLRALRLLRLFKFTKYWNSLRNLVVSLLNSMKSIISLLFLLFLFIVVFALLGMQLFGGQFNFEEETPTTNFDTFPAAILTVFQILTGEDWNAVMYHGIESQGGVRRGMFSSVYFIVLTLFGNYTLLNVFLAIAVDNLANAQELTKDEEKQEEEANKKLALQKAMEVKEVSPVSAANISIAEQQRANKIMSVWEQRTNQLRQNNLRASSEALFNELDPEERLRVSSALHLRPDMKTHNDRPLVVEPGNGDKPRPPKEDRDGADPQQEGGDPYGPQLRKHHRHRERNGENGESRHHTHHSRSRDHYHPDGPRPKEGKVERSHSREGGQGHRHHHQAGSPEEGVNGGGEEREHRHHHSHRQPREGNGALANGARVERKGRGHKEGNGEGNGERRRYRSPSLDAQGESLATSPVQPPAGLQAGEKQEDADNQKNSHRASQAGLNSNTVHIPVTITAPPRETTIIPSHVLLAFWEGMLSELREMTCALLFRVRRLCHYVVNLRYFEMCILSVITMSSIALAAEDPVQANAPRNNVLKYLDYVFTGVFTFEMVIKMIDLGLLLHPGSYFRDLWNILDFIVVSGALVAFACSGTKGKDINTIKSLRVLRVLRPLKTIKRLPKLKAVFDCVVNSLKNVLNILIVYMLFMFIFAVIAVQLFKGKFFYCTDESKSLEKDCRGKFLDYDRDDVAAQDREWRKYEFHYDNVLWAFLTLFTVSTGEGWPMVLKHSVDATYEDQGPSPGFRMETSIFYVVYFVVFPFFFVNIFVALIIITFQEQGDKAMSECSLEKNERACIDFAINAKPLTRYMPADKQSFQYKMWKFVVSPPFEYSIMTMIALNTVVLMMKFHGAPELYEAMLKYLNIVFTALFTLECILKIIAFGPLNYLKAAWNVFDFVTVLGSITDILVTEIKVSSVLINLSFLRLFRAARLIKLLRQGYTIRILLWTFVQSFKALPYVCLLIAMLFFIYAIIGMQVSNTFRVDCSFKSHGDRQNCKNALLNAWHEIMLSCLSNRPCDKLSGSGGKECGSDFAYFYFVSFIFLCSFLMLNLFVAVIMDNFEYLTRDASILGPHHLDEFIRVWAEYDPAACGRMTYLDMHEMLRHMSPPLGVGKKCPPRIAYKRLVKMNMPIADDNTVHFTSTLMALIRTALEIKLASELTVGKVYAALMIFDYYKQNRAKRLEQQLGLDFTGTIKVVYGHNIELERGLNFAIIASETAWAAPLRLALHLVFLHSPFFVFARSSQPIPDISPIRRSASTLASQRPQEVSLRDHTLERPSQAQAQSSSAPGQAQDRPYHHHHHHRCHRRRDKDRDKKQKSLDRASSVQPSSIAGERGYTPYIHRARERDRGRPQERRHHSAAGEKQRYYSCERYGGREHYHTKSAGPSRSTSPGETHDLGLFKQVSGPGALVLTSAFSTPCRGRRQLPQTPLTPRPAVAYKTANSSPVQFGATGHKSSLSRGLSEHSTLLESPAMPVTRIGSDPNLSPQSRGAPRHSLPEEPDDFQDAVSTHGGGGGRSPRTSASASHGATEPSSAPAPQGRAGVPNGYHFTLGVNAGSSSSTRGTGSFREKEEDDWC</sequence>
<dbReference type="FunFam" id="1.20.120.350:FF:000001">
    <property type="entry name" value="Voltage-dependent L-type calcium channel subunit alpha"/>
    <property type="match status" value="1"/>
</dbReference>
<keyword evidence="10 19" id="KW-0106">Calcium</keyword>
<feature type="compositionally biased region" description="Low complexity" evidence="22">
    <location>
        <begin position="2103"/>
        <end position="2113"/>
    </location>
</feature>
<comment type="subcellular location">
    <subcellularLocation>
        <location evidence="1 21">Membrane</location>
        <topology evidence="1 21">Multi-pass membrane protein</topology>
    </subcellularLocation>
</comment>